<reference evidence="1" key="1">
    <citation type="journal article" date="2022" name="bioRxiv">
        <title>Sequencing and chromosome-scale assembly of the giantPleurodeles waltlgenome.</title>
        <authorList>
            <person name="Brown T."/>
            <person name="Elewa A."/>
            <person name="Iarovenko S."/>
            <person name="Subramanian E."/>
            <person name="Araus A.J."/>
            <person name="Petzold A."/>
            <person name="Susuki M."/>
            <person name="Suzuki K.-i.T."/>
            <person name="Hayashi T."/>
            <person name="Toyoda A."/>
            <person name="Oliveira C."/>
            <person name="Osipova E."/>
            <person name="Leigh N.D."/>
            <person name="Simon A."/>
            <person name="Yun M.H."/>
        </authorList>
    </citation>
    <scope>NUCLEOTIDE SEQUENCE</scope>
    <source>
        <strain evidence="1">20211129_DDA</strain>
        <tissue evidence="1">Liver</tissue>
    </source>
</reference>
<dbReference type="Proteomes" id="UP001066276">
    <property type="component" value="Chromosome 7"/>
</dbReference>
<name>A0AAV7P4L9_PLEWA</name>
<organism evidence="1 2">
    <name type="scientific">Pleurodeles waltl</name>
    <name type="common">Iberian ribbed newt</name>
    <dbReference type="NCBI Taxonomy" id="8319"/>
    <lineage>
        <taxon>Eukaryota</taxon>
        <taxon>Metazoa</taxon>
        <taxon>Chordata</taxon>
        <taxon>Craniata</taxon>
        <taxon>Vertebrata</taxon>
        <taxon>Euteleostomi</taxon>
        <taxon>Amphibia</taxon>
        <taxon>Batrachia</taxon>
        <taxon>Caudata</taxon>
        <taxon>Salamandroidea</taxon>
        <taxon>Salamandridae</taxon>
        <taxon>Pleurodelinae</taxon>
        <taxon>Pleurodeles</taxon>
    </lineage>
</organism>
<dbReference type="AlphaFoldDB" id="A0AAV7P4L9"/>
<keyword evidence="2" id="KW-1185">Reference proteome</keyword>
<evidence type="ECO:0000313" key="2">
    <source>
        <dbReference type="Proteomes" id="UP001066276"/>
    </source>
</evidence>
<dbReference type="EMBL" id="JANPWB010000011">
    <property type="protein sequence ID" value="KAJ1122192.1"/>
    <property type="molecule type" value="Genomic_DNA"/>
</dbReference>
<gene>
    <name evidence="1" type="ORF">NDU88_000695</name>
</gene>
<accession>A0AAV7P4L9</accession>
<comment type="caution">
    <text evidence="1">The sequence shown here is derived from an EMBL/GenBank/DDBJ whole genome shotgun (WGS) entry which is preliminary data.</text>
</comment>
<protein>
    <submittedName>
        <fullName evidence="1">Uncharacterized protein</fullName>
    </submittedName>
</protein>
<evidence type="ECO:0000313" key="1">
    <source>
        <dbReference type="EMBL" id="KAJ1122192.1"/>
    </source>
</evidence>
<sequence length="165" mass="18616">MAGASVGRFWEAVHYLRGISDHSLVGVTLLGPSQFQSVPPRLDPWNLRDKSFLDKLRARATQYFEENLGSVDSACALWEAFKTLIRGHVQGMIGSQKKEHNMQAANLEPEIAALEARSVADRGWRVISKHHLKLKCYDLRTLAEQHERAHMLATQLRFNDVGGCH</sequence>
<proteinExistence type="predicted"/>